<accession>A0A3B6SI22</accession>
<reference evidence="1" key="2">
    <citation type="submission" date="2018-10" db="UniProtKB">
        <authorList>
            <consortium name="EnsemblPlants"/>
        </authorList>
    </citation>
    <scope>IDENTIFICATION</scope>
</reference>
<organism evidence="1">
    <name type="scientific">Triticum aestivum</name>
    <name type="common">Wheat</name>
    <dbReference type="NCBI Taxonomy" id="4565"/>
    <lineage>
        <taxon>Eukaryota</taxon>
        <taxon>Viridiplantae</taxon>
        <taxon>Streptophyta</taxon>
        <taxon>Embryophyta</taxon>
        <taxon>Tracheophyta</taxon>
        <taxon>Spermatophyta</taxon>
        <taxon>Magnoliopsida</taxon>
        <taxon>Liliopsida</taxon>
        <taxon>Poales</taxon>
        <taxon>Poaceae</taxon>
        <taxon>BOP clade</taxon>
        <taxon>Pooideae</taxon>
        <taxon>Triticodae</taxon>
        <taxon>Triticeae</taxon>
        <taxon>Triticinae</taxon>
        <taxon>Triticum</taxon>
    </lineage>
</organism>
<evidence type="ECO:0000313" key="1">
    <source>
        <dbReference type="EnsemblPlants" id="TraesCS7B02G342000.1"/>
    </source>
</evidence>
<dbReference type="Gramene" id="TraesCS7B02G342000.1">
    <property type="protein sequence ID" value="TraesCS7B02G342000.1"/>
    <property type="gene ID" value="TraesCS7B02G342000"/>
</dbReference>
<gene>
    <name evidence="1" type="primary">LOC123162268</name>
</gene>
<dbReference type="GeneID" id="123162268"/>
<dbReference type="Gramene" id="TraesLDM7B03G04209640.1">
    <property type="protein sequence ID" value="TraesLDM7B03G04209640.1"/>
    <property type="gene ID" value="TraesLDM7B03G04209640"/>
</dbReference>
<name>A0A3B6SI22_WHEAT</name>
<proteinExistence type="predicted"/>
<dbReference type="Gramene" id="TraesCAD_scaffold_007762_01G000400.1">
    <property type="protein sequence ID" value="TraesCAD_scaffold_007762_01G000400.1"/>
    <property type="gene ID" value="TraesCAD_scaffold_007762_01G000400"/>
</dbReference>
<dbReference type="AlphaFoldDB" id="A0A3B6SI22"/>
<dbReference type="EnsemblPlants" id="TraesCS7B02G342000.1">
    <property type="protein sequence ID" value="TraesCS7B02G342000.1"/>
    <property type="gene ID" value="TraesCS7B02G342000"/>
</dbReference>
<protein>
    <submittedName>
        <fullName evidence="1">Uncharacterized protein</fullName>
    </submittedName>
</protein>
<dbReference type="OrthoDB" id="720915at2759"/>
<dbReference type="Gramene" id="TraesCS7B03G0917300.1">
    <property type="protein sequence ID" value="TraesCS7B03G0917300.1.CDS"/>
    <property type="gene ID" value="TraesCS7B03G0917300"/>
</dbReference>
<dbReference type="Proteomes" id="UP000019116">
    <property type="component" value="Chromosome 7B"/>
</dbReference>
<dbReference type="Gramene" id="TraesPARA_EIv1.0_2457600.1">
    <property type="protein sequence ID" value="TraesPARA_EIv1.0_2457600.1.CDS"/>
    <property type="gene ID" value="TraesPARA_EIv1.0_2457600"/>
</dbReference>
<reference evidence="1" key="1">
    <citation type="submission" date="2018-08" db="EMBL/GenBank/DDBJ databases">
        <authorList>
            <person name="Rossello M."/>
        </authorList>
    </citation>
    <scope>NUCLEOTIDE SEQUENCE [LARGE SCALE GENOMIC DNA]</scope>
    <source>
        <strain evidence="1">cv. Chinese Spring</strain>
    </source>
</reference>
<keyword evidence="2" id="KW-1185">Reference proteome</keyword>
<dbReference type="Gramene" id="TraesRN7B0100929300.1">
    <property type="protein sequence ID" value="TraesRN7B0100929300.1"/>
    <property type="gene ID" value="TraesRN7B0100929300"/>
</dbReference>
<sequence>MATALRHAAMRLGGGGAWAKLLPRRLVHGGARPAAAAAADGKTRALDLIKQKREELFDLIADTERRYDTRMTREGFQNTRMLQQLAVQIKPRPNDPLWRSKRNSKLANDYLGLTGACVAGYMFTKKWLHSDKEAAEETMPDPHV</sequence>
<dbReference type="Gramene" id="TraesWEE_scaffold_082778_01G000100.1">
    <property type="protein sequence ID" value="TraesWEE_scaffold_082778_01G000100.1"/>
    <property type="gene ID" value="TraesWEE_scaffold_082778_01G000100"/>
</dbReference>
<dbReference type="Gramene" id="TraesCLE_scaffold_025717_01G000100.1">
    <property type="protein sequence ID" value="TraesCLE_scaffold_025717_01G000100.1"/>
    <property type="gene ID" value="TraesCLE_scaffold_025717_01G000100"/>
</dbReference>
<dbReference type="RefSeq" id="XP_044435978.1">
    <property type="nucleotide sequence ID" value="XM_044580043.1"/>
</dbReference>
<dbReference type="Gramene" id="TraesLAC7B03G04151990.1">
    <property type="protein sequence ID" value="TraesLAC7B03G04151990.1"/>
    <property type="gene ID" value="TraesLAC7B03G04151990"/>
</dbReference>
<evidence type="ECO:0000313" key="2">
    <source>
        <dbReference type="Proteomes" id="UP000019116"/>
    </source>
</evidence>
<dbReference type="Gramene" id="TraesJAG7B03G04189230.1">
    <property type="protein sequence ID" value="TraesJAG7B03G04189230.1"/>
    <property type="gene ID" value="TraesJAG7B03G04189230"/>
</dbReference>
<dbReference type="SMR" id="A0A3B6SI22"/>
<dbReference type="Gramene" id="TraesMAC7B03G04200720.1">
    <property type="protein sequence ID" value="TraesMAC7B03G04200720.1"/>
    <property type="gene ID" value="TraesMAC7B03G04200720"/>
</dbReference>